<dbReference type="STRING" id="69293.ENSGACP00000026295"/>
<dbReference type="FunCoup" id="G3Q8T1">
    <property type="interactions" value="564"/>
</dbReference>
<reference evidence="14" key="2">
    <citation type="submission" date="2025-08" db="UniProtKB">
        <authorList>
            <consortium name="Ensembl"/>
        </authorList>
    </citation>
    <scope>IDENTIFICATION</scope>
</reference>
<comment type="catalytic activity">
    <reaction evidence="9">
        <text>5alpha-pregnane-3,20-dione + NADP(+) = progesterone + NADPH + H(+)</text>
        <dbReference type="Rhea" id="RHEA:21952"/>
        <dbReference type="ChEBI" id="CHEBI:15378"/>
        <dbReference type="ChEBI" id="CHEBI:17026"/>
        <dbReference type="ChEBI" id="CHEBI:28952"/>
        <dbReference type="ChEBI" id="CHEBI:57783"/>
        <dbReference type="ChEBI" id="CHEBI:58349"/>
        <dbReference type="EC" id="1.3.1.22"/>
    </reaction>
    <physiologicalReaction direction="right-to-left" evidence="9">
        <dbReference type="Rhea" id="RHEA:21954"/>
    </physiologicalReaction>
</comment>
<dbReference type="PANTHER" id="PTHR10556:SF37">
    <property type="entry name" value="3-OXO-5-ALPHA-STEROID 4-DEHYDROGENASE 2"/>
    <property type="match status" value="1"/>
</dbReference>
<keyword evidence="5" id="KW-0221">Differentiation</keyword>
<keyword evidence="15" id="KW-1185">Reference proteome</keyword>
<name>G3Q8T1_GASAC</name>
<comment type="catalytic activity">
    <reaction evidence="10">
        <text>17beta-hydroxy-5alpha-androstan-3-one + NADP(+) = testosterone + NADPH + H(+)</text>
        <dbReference type="Rhea" id="RHEA:50820"/>
        <dbReference type="ChEBI" id="CHEBI:15378"/>
        <dbReference type="ChEBI" id="CHEBI:16330"/>
        <dbReference type="ChEBI" id="CHEBI:17347"/>
        <dbReference type="ChEBI" id="CHEBI:57783"/>
        <dbReference type="ChEBI" id="CHEBI:58349"/>
        <dbReference type="EC" id="1.3.1.22"/>
    </reaction>
    <physiologicalReaction direction="right-to-left" evidence="10">
        <dbReference type="Rhea" id="RHEA:50822"/>
    </physiologicalReaction>
</comment>
<dbReference type="FunFam" id="1.20.120.1630:FF:000002">
    <property type="entry name" value="Steroid 5 alpha-reductase 1"/>
    <property type="match status" value="1"/>
</dbReference>
<evidence type="ECO:0000256" key="1">
    <source>
        <dbReference type="ARBA" id="ARBA00004154"/>
    </source>
</evidence>
<comment type="subcellular location">
    <subcellularLocation>
        <location evidence="1">Microsome membrane</location>
        <topology evidence="1">Multi-pass membrane protein</topology>
    </subcellularLocation>
</comment>
<feature type="compositionally biased region" description="Low complexity" evidence="11">
    <location>
        <begin position="114"/>
        <end position="128"/>
    </location>
</feature>
<keyword evidence="5" id="KW-0726">Sexual differentiation</keyword>
<evidence type="ECO:0000256" key="10">
    <source>
        <dbReference type="ARBA" id="ARBA00049397"/>
    </source>
</evidence>
<dbReference type="Pfam" id="PF02544">
    <property type="entry name" value="Steroid_dh"/>
    <property type="match status" value="1"/>
</dbReference>
<feature type="transmembrane region" description="Helical" evidence="12">
    <location>
        <begin position="318"/>
        <end position="338"/>
    </location>
</feature>
<feature type="transmembrane region" description="Helical" evidence="12">
    <location>
        <begin position="216"/>
        <end position="234"/>
    </location>
</feature>
<reference evidence="14 15" key="1">
    <citation type="journal article" date="2021" name="G3 (Bethesda)">
        <title>Improved contiguity of the threespine stickleback genome using long-read sequencing.</title>
        <authorList>
            <person name="Nath S."/>
            <person name="Shaw D.E."/>
            <person name="White M.A."/>
        </authorList>
    </citation>
    <scope>NUCLEOTIDE SEQUENCE [LARGE SCALE GENOMIC DNA]</scope>
    <source>
        <strain evidence="14 15">Lake Benthic</strain>
    </source>
</reference>
<dbReference type="Gene3D" id="1.20.120.1630">
    <property type="match status" value="1"/>
</dbReference>
<proteinExistence type="inferred from homology"/>
<reference evidence="14" key="3">
    <citation type="submission" date="2025-09" db="UniProtKB">
        <authorList>
            <consortium name="Ensembl"/>
        </authorList>
    </citation>
    <scope>IDENTIFICATION</scope>
</reference>
<dbReference type="GO" id="GO:0007548">
    <property type="term" value="P:sex differentiation"/>
    <property type="evidence" value="ECO:0007669"/>
    <property type="project" value="UniProtKB-KW"/>
</dbReference>
<keyword evidence="7" id="KW-0560">Oxidoreductase</keyword>
<feature type="compositionally biased region" description="Basic and acidic residues" evidence="11">
    <location>
        <begin position="160"/>
        <end position="179"/>
    </location>
</feature>
<dbReference type="EC" id="1.3.1.22" evidence="3"/>
<dbReference type="InParanoid" id="G3Q8T1"/>
<dbReference type="GeneTree" id="ENSGT00950000182886"/>
<dbReference type="PANTHER" id="PTHR10556">
    <property type="entry name" value="3-OXO-5-ALPHA-STEROID 4-DEHYDROGENASE"/>
    <property type="match status" value="1"/>
</dbReference>
<feature type="region of interest" description="Disordered" evidence="11">
    <location>
        <begin position="75"/>
        <end position="179"/>
    </location>
</feature>
<feature type="domain" description="3-oxo-5-alpha-steroid 4-dehydrogenase C-terminal" evidence="13">
    <location>
        <begin position="215"/>
        <end position="363"/>
    </location>
</feature>
<dbReference type="GO" id="GO:0006702">
    <property type="term" value="P:androgen biosynthetic process"/>
    <property type="evidence" value="ECO:0007669"/>
    <property type="project" value="UniProtKB-ARBA"/>
</dbReference>
<dbReference type="InterPro" id="IPR001104">
    <property type="entry name" value="3-oxo-5_a-steroid_4-DH_C"/>
</dbReference>
<keyword evidence="8 12" id="KW-0472">Membrane</keyword>
<evidence type="ECO:0000313" key="15">
    <source>
        <dbReference type="Proteomes" id="UP000007635"/>
    </source>
</evidence>
<dbReference type="eggNOG" id="KOG1638">
    <property type="taxonomic scope" value="Eukaryota"/>
</dbReference>
<keyword evidence="6 12" id="KW-1133">Transmembrane helix</keyword>
<evidence type="ECO:0000256" key="12">
    <source>
        <dbReference type="SAM" id="Phobius"/>
    </source>
</evidence>
<dbReference type="GO" id="GO:0047751">
    <property type="term" value="F:3-oxo-5-alpha-steroid 4-dehydrogenase (NADP+) activity"/>
    <property type="evidence" value="ECO:0007669"/>
    <property type="project" value="UniProtKB-EC"/>
</dbReference>
<evidence type="ECO:0000256" key="5">
    <source>
        <dbReference type="ARBA" id="ARBA00022928"/>
    </source>
</evidence>
<keyword evidence="4 12" id="KW-0812">Transmembrane</keyword>
<sequence length="363" mass="40506">RDFNSCPHFVRLNANVQILDRTRCPSLRAGRVALREQSEFCFYRCCGLTSASAFYRWLSAPDATQRHSCYRFALNPPVPRSPRSPRSSTQRPYGVSARRRRRAELGSAPRRSRLPAAADPDPCAVRPLRGGGGSQLSGPAGLVPAGGPGSSGAAAAAAHRRPDREQRRPDREQRRPDREDAAALHLRAALLPQVRFRGPLFCLSLIYAFLTRGRAIPLTIVLSATTFCSLNGFLQGHHLLHCARFQHTWLRDARLAAGFLLFVVGMIINLHSDHILRGLRRPGETVYRIPRGGMFEFVSGANFLGEILEWGGYALASWSLPATAFAFFTACSIGPRAYQHHRDYQQRFGDYPRHRKALIPFIL</sequence>
<accession>G3Q8T1</accession>
<evidence type="ECO:0000313" key="14">
    <source>
        <dbReference type="Ensembl" id="ENSGACP00000026295.2"/>
    </source>
</evidence>
<dbReference type="Ensembl" id="ENSGACT00000026346.2">
    <property type="protein sequence ID" value="ENSGACP00000026295.2"/>
    <property type="gene ID" value="ENSGACG00000019899.2"/>
</dbReference>
<evidence type="ECO:0000256" key="7">
    <source>
        <dbReference type="ARBA" id="ARBA00023002"/>
    </source>
</evidence>
<evidence type="ECO:0000256" key="2">
    <source>
        <dbReference type="ARBA" id="ARBA00007742"/>
    </source>
</evidence>
<evidence type="ECO:0000256" key="9">
    <source>
        <dbReference type="ARBA" id="ARBA00048292"/>
    </source>
</evidence>
<organism evidence="14 15">
    <name type="scientific">Gasterosteus aculeatus aculeatus</name>
    <name type="common">three-spined stickleback</name>
    <dbReference type="NCBI Taxonomy" id="481459"/>
    <lineage>
        <taxon>Eukaryota</taxon>
        <taxon>Metazoa</taxon>
        <taxon>Chordata</taxon>
        <taxon>Craniata</taxon>
        <taxon>Vertebrata</taxon>
        <taxon>Euteleostomi</taxon>
        <taxon>Actinopterygii</taxon>
        <taxon>Neopterygii</taxon>
        <taxon>Teleostei</taxon>
        <taxon>Neoteleostei</taxon>
        <taxon>Acanthomorphata</taxon>
        <taxon>Eupercaria</taxon>
        <taxon>Perciformes</taxon>
        <taxon>Cottioidei</taxon>
        <taxon>Gasterosteales</taxon>
        <taxon>Gasterosteidae</taxon>
        <taxon>Gasterosteus</taxon>
    </lineage>
</organism>
<dbReference type="OMA" id="KHEPRQS"/>
<dbReference type="AlphaFoldDB" id="G3Q8T1"/>
<evidence type="ECO:0000256" key="4">
    <source>
        <dbReference type="ARBA" id="ARBA00022692"/>
    </source>
</evidence>
<evidence type="ECO:0000256" key="11">
    <source>
        <dbReference type="SAM" id="MobiDB-lite"/>
    </source>
</evidence>
<protein>
    <recommendedName>
        <fullName evidence="3">3-oxo-5alpha-steroid 4-dehydrogenase (NADP(+))</fullName>
        <ecNumber evidence="3">1.3.1.22</ecNumber>
    </recommendedName>
</protein>
<feature type="transmembrane region" description="Helical" evidence="12">
    <location>
        <begin position="255"/>
        <end position="272"/>
    </location>
</feature>
<dbReference type="Proteomes" id="UP000007635">
    <property type="component" value="Chromosome IX"/>
</dbReference>
<evidence type="ECO:0000256" key="6">
    <source>
        <dbReference type="ARBA" id="ARBA00022989"/>
    </source>
</evidence>
<evidence type="ECO:0000256" key="3">
    <source>
        <dbReference type="ARBA" id="ARBA00012049"/>
    </source>
</evidence>
<dbReference type="InterPro" id="IPR039357">
    <property type="entry name" value="SRD5A/TECR"/>
</dbReference>
<evidence type="ECO:0000259" key="13">
    <source>
        <dbReference type="Pfam" id="PF02544"/>
    </source>
</evidence>
<dbReference type="Bgee" id="ENSGACG00000019899">
    <property type="expression patterns" value="Expressed in zone of skin and 11 other cell types or tissues"/>
</dbReference>
<dbReference type="PROSITE" id="PS50244">
    <property type="entry name" value="S5A_REDUCTASE"/>
    <property type="match status" value="1"/>
</dbReference>
<comment type="similarity">
    <text evidence="2">Belongs to the steroid 5-alpha reductase family.</text>
</comment>
<evidence type="ECO:0000256" key="8">
    <source>
        <dbReference type="ARBA" id="ARBA00023136"/>
    </source>
</evidence>